<organism evidence="8 9">
    <name type="scientific">Candidatus Gemmiger avicola</name>
    <dbReference type="NCBI Taxonomy" id="2838605"/>
    <lineage>
        <taxon>Bacteria</taxon>
        <taxon>Bacillati</taxon>
        <taxon>Bacillota</taxon>
        <taxon>Clostridia</taxon>
        <taxon>Eubacteriales</taxon>
        <taxon>Gemmiger</taxon>
    </lineage>
</organism>
<reference evidence="8" key="2">
    <citation type="submission" date="2021-04" db="EMBL/GenBank/DDBJ databases">
        <authorList>
            <person name="Gilroy R."/>
        </authorList>
    </citation>
    <scope>NUCLEOTIDE SEQUENCE</scope>
    <source>
        <strain evidence="8">ChiBcec8-13705</strain>
    </source>
</reference>
<dbReference type="Pfam" id="PF17657">
    <property type="entry name" value="DNA_pol3_finger"/>
    <property type="match status" value="1"/>
</dbReference>
<dbReference type="Gene3D" id="3.20.20.140">
    <property type="entry name" value="Metal-dependent hydrolases"/>
    <property type="match status" value="1"/>
</dbReference>
<dbReference type="Pfam" id="PF07733">
    <property type="entry name" value="DNA_pol3_alpha"/>
    <property type="match status" value="1"/>
</dbReference>
<dbReference type="SMART" id="SM00481">
    <property type="entry name" value="POLIIIAc"/>
    <property type="match status" value="1"/>
</dbReference>
<dbReference type="InterPro" id="IPR029460">
    <property type="entry name" value="DNAPol_HHH"/>
</dbReference>
<evidence type="ECO:0000256" key="5">
    <source>
        <dbReference type="ARBA" id="ARBA00022932"/>
    </source>
</evidence>
<name>A0A9D2S2F6_9FIRM</name>
<dbReference type="InterPro" id="IPR011708">
    <property type="entry name" value="DNA_pol3_alpha_NTPase_dom"/>
</dbReference>
<dbReference type="CDD" id="cd12113">
    <property type="entry name" value="PHP_PolIIIA_DnaE3"/>
    <property type="match status" value="1"/>
</dbReference>
<dbReference type="Pfam" id="PF14579">
    <property type="entry name" value="HHH_6"/>
    <property type="match status" value="1"/>
</dbReference>
<dbReference type="GO" id="GO:0008408">
    <property type="term" value="F:3'-5' exonuclease activity"/>
    <property type="evidence" value="ECO:0007669"/>
    <property type="project" value="InterPro"/>
</dbReference>
<evidence type="ECO:0000256" key="2">
    <source>
        <dbReference type="ARBA" id="ARBA00022679"/>
    </source>
</evidence>
<dbReference type="AlphaFoldDB" id="A0A9D2S2F6"/>
<evidence type="ECO:0000256" key="4">
    <source>
        <dbReference type="ARBA" id="ARBA00022705"/>
    </source>
</evidence>
<comment type="caution">
    <text evidence="8">The sequence shown here is derived from an EMBL/GenBank/DDBJ whole genome shotgun (WGS) entry which is preliminary data.</text>
</comment>
<dbReference type="InterPro" id="IPR041931">
    <property type="entry name" value="DNA_pol3_alpha_thumb_dom"/>
</dbReference>
<dbReference type="NCBIfam" id="NF004226">
    <property type="entry name" value="PRK05673.1"/>
    <property type="match status" value="1"/>
</dbReference>
<gene>
    <name evidence="8" type="ORF">H9945_00035</name>
</gene>
<dbReference type="Gene3D" id="1.10.150.870">
    <property type="match status" value="1"/>
</dbReference>
<dbReference type="GO" id="GO:0003887">
    <property type="term" value="F:DNA-directed DNA polymerase activity"/>
    <property type="evidence" value="ECO:0007669"/>
    <property type="project" value="UniProtKB-KW"/>
</dbReference>
<dbReference type="EMBL" id="DWYG01000001">
    <property type="protein sequence ID" value="HJB40866.1"/>
    <property type="molecule type" value="Genomic_DNA"/>
</dbReference>
<dbReference type="NCBIfam" id="NF005298">
    <property type="entry name" value="PRK06826.1"/>
    <property type="match status" value="1"/>
</dbReference>
<dbReference type="InterPro" id="IPR004805">
    <property type="entry name" value="DnaE2/DnaE/PolC"/>
</dbReference>
<dbReference type="Pfam" id="PF02811">
    <property type="entry name" value="PHP"/>
    <property type="match status" value="1"/>
</dbReference>
<keyword evidence="3 8" id="KW-0548">Nucleotidyltransferase</keyword>
<dbReference type="NCBIfam" id="TIGR00594">
    <property type="entry name" value="polc"/>
    <property type="match status" value="1"/>
</dbReference>
<evidence type="ECO:0000313" key="8">
    <source>
        <dbReference type="EMBL" id="HJB40866.1"/>
    </source>
</evidence>
<dbReference type="PANTHER" id="PTHR32294:SF0">
    <property type="entry name" value="DNA POLYMERASE III SUBUNIT ALPHA"/>
    <property type="match status" value="1"/>
</dbReference>
<evidence type="ECO:0000256" key="1">
    <source>
        <dbReference type="ARBA" id="ARBA00012417"/>
    </source>
</evidence>
<keyword evidence="2 8" id="KW-0808">Transferase</keyword>
<comment type="catalytic activity">
    <reaction evidence="6">
        <text>DNA(n) + a 2'-deoxyribonucleoside 5'-triphosphate = DNA(n+1) + diphosphate</text>
        <dbReference type="Rhea" id="RHEA:22508"/>
        <dbReference type="Rhea" id="RHEA-COMP:17339"/>
        <dbReference type="Rhea" id="RHEA-COMP:17340"/>
        <dbReference type="ChEBI" id="CHEBI:33019"/>
        <dbReference type="ChEBI" id="CHEBI:61560"/>
        <dbReference type="ChEBI" id="CHEBI:173112"/>
        <dbReference type="EC" id="2.7.7.7"/>
    </reaction>
</comment>
<dbReference type="SUPFAM" id="SSF89550">
    <property type="entry name" value="PHP domain-like"/>
    <property type="match status" value="1"/>
</dbReference>
<protein>
    <recommendedName>
        <fullName evidence="1">DNA-directed DNA polymerase</fullName>
        <ecNumber evidence="1">2.7.7.7</ecNumber>
    </recommendedName>
</protein>
<evidence type="ECO:0000256" key="6">
    <source>
        <dbReference type="ARBA" id="ARBA00049244"/>
    </source>
</evidence>
<dbReference type="InterPro" id="IPR004013">
    <property type="entry name" value="PHP_dom"/>
</dbReference>
<evidence type="ECO:0000313" key="9">
    <source>
        <dbReference type="Proteomes" id="UP000886803"/>
    </source>
</evidence>
<evidence type="ECO:0000256" key="3">
    <source>
        <dbReference type="ARBA" id="ARBA00022695"/>
    </source>
</evidence>
<keyword evidence="4" id="KW-0235">DNA replication</keyword>
<keyword evidence="5" id="KW-0239">DNA-directed DNA polymerase</keyword>
<dbReference type="Gene3D" id="1.10.10.1600">
    <property type="entry name" value="Bacterial DNA polymerase III alpha subunit, thumb domain"/>
    <property type="match status" value="1"/>
</dbReference>
<reference evidence="8" key="1">
    <citation type="journal article" date="2021" name="PeerJ">
        <title>Extensive microbial diversity within the chicken gut microbiome revealed by metagenomics and culture.</title>
        <authorList>
            <person name="Gilroy R."/>
            <person name="Ravi A."/>
            <person name="Getino M."/>
            <person name="Pursley I."/>
            <person name="Horton D.L."/>
            <person name="Alikhan N.F."/>
            <person name="Baker D."/>
            <person name="Gharbi K."/>
            <person name="Hall N."/>
            <person name="Watson M."/>
            <person name="Adriaenssens E.M."/>
            <person name="Foster-Nyarko E."/>
            <person name="Jarju S."/>
            <person name="Secka A."/>
            <person name="Antonio M."/>
            <person name="Oren A."/>
            <person name="Chaudhuri R.R."/>
            <person name="La Ragione R."/>
            <person name="Hildebrand F."/>
            <person name="Pallen M.J."/>
        </authorList>
    </citation>
    <scope>NUCLEOTIDE SEQUENCE</scope>
    <source>
        <strain evidence="8">ChiBcec8-13705</strain>
    </source>
</reference>
<dbReference type="InterPro" id="IPR016195">
    <property type="entry name" value="Pol/histidinol_Pase-like"/>
</dbReference>
<dbReference type="InterPro" id="IPR003141">
    <property type="entry name" value="Pol/His_phosphatase_N"/>
</dbReference>
<dbReference type="EC" id="2.7.7.7" evidence="1"/>
<accession>A0A9D2S2F6</accession>
<sequence>MAEQTRQFTHLHLHTEYSLLDGACRIDGLFARLKELGQDAVAITDHGVMYGCIQFYDAAKAAGIRPIIGCEVYVATRSRFDKVNRIDGNNHLVLLCKNETGYKNLIKMVSAGFLEGFYSKPRIDKELLEAHHEGLICLSACLAGEVPQAILAGDYERAKQAALYYENLFGHGNYYLELQDHGLEEDDIVLPQVIRLSRETGIPLVATNDAHYLRREDAKMQSILLCIQTGKTIADADRMEFQTDEFYVKSTDEMYDLFSMVPEACENTNKIAAQCQFDFHYGEIKLPYFQAPDGRDNQEYFESLCREGLERRYPGRVTDALRERLDYEIGVIRKMGYTNYYLIVYDFINYAKSRGIPVGPGRGSGAGSLAAYCVGITDIDPIRYNLIFERFLNPERVSMPDFDVDFCYERRQEVIDYVNEKYGRDHVAQIVTFGTMAARAAVRDVGRVMGMPYQEVDKVAKLIPMELKMTLRRALEISPDLKALYEADPQVHELIETSLKVEGMPRNASTHAAGVVITREAATEYVPLGSNNGVPVTQFNMTEIERLGLLKMDFLGLRTLTVIRDTENAVARRVPGFSHESIDYDDPDTYAMLARGETEGIFQLESTGMTQVLVSMRPKNLEDIIALISLYRPGPMDSIPTYLRNRREPDKVSYRTPQLAHILDVTNGCIVYQEQVMQICRELAGFSFGQADNVRRAMSKKKHAVMEAERAHFVHGCTDPGKECPGCVANGVPEAVANEIYDEMISFASYAFNKSHAACYAYVAFQTAYLKCHYPQEFMAALLTSVLDNTAKVIEYSSECQRLGIKVMPPDINISRGGFTADGGSIRYGLNAVKSVGRNLIDTVVREREDHPFRGLYDFCKRLHGAELNRRALESLIRAGAFDGLEPSRRGMLASVEPILKSVETEARQNLDGQLDLFSALAAGGETSAAEDYQVPNLPEYEPGELLRMEKEVSGLYLSGHPLDVYRPMIAKVSSCTLADLAGDNARDYDNQLVTLLCTVVKSKVMTTKSNTLMSFTTVEDLTGTMELLVFPRVFANCRAYLQENAVIIAQGRVSYKEDEGTRLLVEGVLPVEGYDPDRSFAENAGQASRAVRGARAGGEIAQPAAEGFVKADSLWLLVPGRESREMARVENLLRNIFDGPTPVYFKFADTGQRMRAPQSLWANDDPLLRAELVRILGRDHVVAMGPKMK</sequence>
<feature type="domain" description="Polymerase/histidinol phosphatase N-terminal" evidence="7">
    <location>
        <begin position="9"/>
        <end position="76"/>
    </location>
</feature>
<dbReference type="GO" id="GO:0006260">
    <property type="term" value="P:DNA replication"/>
    <property type="evidence" value="ECO:0007669"/>
    <property type="project" value="UniProtKB-KW"/>
</dbReference>
<dbReference type="InterPro" id="IPR040982">
    <property type="entry name" value="DNA_pol3_finger"/>
</dbReference>
<dbReference type="CDD" id="cd04485">
    <property type="entry name" value="DnaE_OBF"/>
    <property type="match status" value="1"/>
</dbReference>
<proteinExistence type="predicted"/>
<dbReference type="Proteomes" id="UP000886803">
    <property type="component" value="Unassembled WGS sequence"/>
</dbReference>
<evidence type="ECO:0000259" key="7">
    <source>
        <dbReference type="SMART" id="SM00481"/>
    </source>
</evidence>
<dbReference type="PANTHER" id="PTHR32294">
    <property type="entry name" value="DNA POLYMERASE III SUBUNIT ALPHA"/>
    <property type="match status" value="1"/>
</dbReference>